<dbReference type="Proteomes" id="UP000523821">
    <property type="component" value="Unassembled WGS sequence"/>
</dbReference>
<evidence type="ECO:0000256" key="1">
    <source>
        <dbReference type="ARBA" id="ARBA00022723"/>
    </source>
</evidence>
<accession>A0A7W9CTW5</accession>
<dbReference type="PANTHER" id="PTHR10819:SF3">
    <property type="entry name" value="PHOSPHOTRIESTERASE-RELATED PROTEIN"/>
    <property type="match status" value="1"/>
</dbReference>
<evidence type="ECO:0000256" key="2">
    <source>
        <dbReference type="ARBA" id="ARBA00022801"/>
    </source>
</evidence>
<gene>
    <name evidence="6" type="ORF">GGQ63_000607</name>
</gene>
<dbReference type="Gene3D" id="3.20.20.140">
    <property type="entry name" value="Metal-dependent hydrolases"/>
    <property type="match status" value="1"/>
</dbReference>
<feature type="binding site" description="via carbamate group" evidence="4">
    <location>
        <position position="137"/>
    </location>
    <ligand>
        <name>Zn(2+)</name>
        <dbReference type="ChEBI" id="CHEBI:29105"/>
        <label>1</label>
    </ligand>
</feature>
<evidence type="ECO:0000313" key="6">
    <source>
        <dbReference type="EMBL" id="MBB5751564.1"/>
    </source>
</evidence>
<protein>
    <submittedName>
        <fullName evidence="6">Phosphotriesterase-related protein</fullName>
    </submittedName>
</protein>
<keyword evidence="1 4" id="KW-0479">Metal-binding</keyword>
<evidence type="ECO:0000256" key="3">
    <source>
        <dbReference type="PIRSR" id="PIRSR601559-50"/>
    </source>
</evidence>
<dbReference type="GO" id="GO:0016787">
    <property type="term" value="F:hydrolase activity"/>
    <property type="evidence" value="ECO:0007669"/>
    <property type="project" value="UniProtKB-KW"/>
</dbReference>
<name>A0A7W9CTW5_9HYPH</name>
<feature type="binding site" evidence="4">
    <location>
        <position position="170"/>
    </location>
    <ligand>
        <name>Zn(2+)</name>
        <dbReference type="ChEBI" id="CHEBI:29105"/>
        <label>2</label>
    </ligand>
</feature>
<dbReference type="PROSITE" id="PS51347">
    <property type="entry name" value="PHOSPHOTRIESTERASE_2"/>
    <property type="match status" value="1"/>
</dbReference>
<feature type="binding site" evidence="4">
    <location>
        <position position="22"/>
    </location>
    <ligand>
        <name>Zn(2+)</name>
        <dbReference type="ChEBI" id="CHEBI:29105"/>
        <label>1</label>
    </ligand>
</feature>
<keyword evidence="2" id="KW-0378">Hydrolase</keyword>
<dbReference type="PIRSF" id="PIRSF016839">
    <property type="entry name" value="PhP"/>
    <property type="match status" value="1"/>
</dbReference>
<dbReference type="RefSeq" id="WP_183852346.1">
    <property type="nucleotide sequence ID" value="NZ_JACHOO010000001.1"/>
</dbReference>
<feature type="binding site" evidence="4">
    <location>
        <position position="198"/>
    </location>
    <ligand>
        <name>Zn(2+)</name>
        <dbReference type="ChEBI" id="CHEBI:29105"/>
        <label>2</label>
    </ligand>
</feature>
<dbReference type="GO" id="GO:0008270">
    <property type="term" value="F:zinc ion binding"/>
    <property type="evidence" value="ECO:0007669"/>
    <property type="project" value="InterPro"/>
</dbReference>
<dbReference type="SUPFAM" id="SSF51556">
    <property type="entry name" value="Metallo-dependent hydrolases"/>
    <property type="match status" value="1"/>
</dbReference>
<proteinExistence type="inferred from homology"/>
<comment type="similarity">
    <text evidence="5">Belongs to the metallo-dependent hydrolases superfamily. Phosphotriesterase family.</text>
</comment>
<organism evidence="6 7">
    <name type="scientific">Prosthecomicrobium pneumaticum</name>
    <dbReference type="NCBI Taxonomy" id="81895"/>
    <lineage>
        <taxon>Bacteria</taxon>
        <taxon>Pseudomonadati</taxon>
        <taxon>Pseudomonadota</taxon>
        <taxon>Alphaproteobacteria</taxon>
        <taxon>Hyphomicrobiales</taxon>
        <taxon>Kaistiaceae</taxon>
        <taxon>Prosthecomicrobium</taxon>
    </lineage>
</organism>
<dbReference type="EMBL" id="JACHOO010000001">
    <property type="protein sequence ID" value="MBB5751564.1"/>
    <property type="molecule type" value="Genomic_DNA"/>
</dbReference>
<comment type="cofactor">
    <cofactor evidence="4">
        <name>a divalent metal cation</name>
        <dbReference type="ChEBI" id="CHEBI:60240"/>
    </cofactor>
    <text evidence="4">Binds 2 divalent metal cations per subunit.</text>
</comment>
<evidence type="ECO:0000313" key="7">
    <source>
        <dbReference type="Proteomes" id="UP000523821"/>
    </source>
</evidence>
<dbReference type="AlphaFoldDB" id="A0A7W9CTW5"/>
<comment type="caution">
    <text evidence="6">The sequence shown here is derived from an EMBL/GenBank/DDBJ whole genome shotgun (WGS) entry which is preliminary data.</text>
</comment>
<evidence type="ECO:0000256" key="5">
    <source>
        <dbReference type="PROSITE-ProRule" id="PRU00679"/>
    </source>
</evidence>
<dbReference type="PANTHER" id="PTHR10819">
    <property type="entry name" value="PHOSPHOTRIESTERASE-RELATED"/>
    <property type="match status" value="1"/>
</dbReference>
<sequence length="308" mass="34069">MTEIMTVHGPITPDQLGVTDYHEHLYVEPPSWLHSRDPDFALDSVEKSAEELKTFAAAGGRTLCELTAVDFGRNVGKIKAIADLVPEVNVIMTAGYNRPHYMGRWAHSVSEADMIRDTVRDCLVGIDGTEIKAGIIKCGTEYNNFNDIAQKLVRVAAAAHKETDRPVITHTTAGTMGYEQSGLLIEKGVPAHRIALSHMDRNLDLPDHKRIAALGVYLGYDSFGKSKYGPESRRIAALREMIDSGHGERLLIGNDLGRPSYWRAYGGGPGLDYVLTDFRKRLLAEGFTEAELTMLLVDNPRRFFAGEL</sequence>
<feature type="binding site" evidence="4">
    <location>
        <position position="24"/>
    </location>
    <ligand>
        <name>Zn(2+)</name>
        <dbReference type="ChEBI" id="CHEBI:29105"/>
        <label>1</label>
    </ligand>
</feature>
<feature type="binding site" description="via carbamate group" evidence="4">
    <location>
        <position position="137"/>
    </location>
    <ligand>
        <name>Zn(2+)</name>
        <dbReference type="ChEBI" id="CHEBI:29105"/>
        <label>2</label>
    </ligand>
</feature>
<keyword evidence="7" id="KW-1185">Reference proteome</keyword>
<feature type="modified residue" description="N6-carboxylysine" evidence="3 5">
    <location>
        <position position="137"/>
    </location>
</feature>
<dbReference type="Pfam" id="PF02126">
    <property type="entry name" value="PTE"/>
    <property type="match status" value="1"/>
</dbReference>
<reference evidence="6 7" key="1">
    <citation type="submission" date="2020-08" db="EMBL/GenBank/DDBJ databases">
        <title>Genomic Encyclopedia of Type Strains, Phase IV (KMG-IV): sequencing the most valuable type-strain genomes for metagenomic binning, comparative biology and taxonomic classification.</title>
        <authorList>
            <person name="Goeker M."/>
        </authorList>
    </citation>
    <scope>NUCLEOTIDE SEQUENCE [LARGE SCALE GENOMIC DNA]</scope>
    <source>
        <strain evidence="6 7">DSM 16268</strain>
    </source>
</reference>
<dbReference type="InterPro" id="IPR001559">
    <property type="entry name" value="Phosphotriesterase"/>
</dbReference>
<feature type="binding site" evidence="4">
    <location>
        <position position="255"/>
    </location>
    <ligand>
        <name>Zn(2+)</name>
        <dbReference type="ChEBI" id="CHEBI:29105"/>
        <label>1</label>
    </ligand>
</feature>
<dbReference type="InterPro" id="IPR032466">
    <property type="entry name" value="Metal_Hydrolase"/>
</dbReference>
<evidence type="ECO:0000256" key="4">
    <source>
        <dbReference type="PIRSR" id="PIRSR601559-51"/>
    </source>
</evidence>